<name>A0A5J4ZCF5_9ASTE</name>
<dbReference type="AlphaFoldDB" id="A0A5J4ZCF5"/>
<proteinExistence type="predicted"/>
<feature type="compositionally biased region" description="Polar residues" evidence="1">
    <location>
        <begin position="187"/>
        <end position="197"/>
    </location>
</feature>
<dbReference type="PANTHER" id="PTHR33356">
    <property type="entry name" value="TIP41-LIKE PROTEIN"/>
    <property type="match status" value="1"/>
</dbReference>
<sequence>MADDLDDGEFWLPPQFLTDDDILMDYSNSNTINFNKRDAFGRERDNGFCFPYEFPYGFGSFAPYSDLSSPVESVVGSTETESDEEDYITGLTRKLARATLQDDLWKGDTGFAYQNQKSTAMSGSPQSTLCAVLGGCGCKQGSSSGSPNCPSQMSSPPATAAMSRNEDRLGSANRGVLVPPRKPSPVSIRTRNLNPTPNVGFNSNQSLAYQQLQVTHFQQLKRQQMMKQQYLSICGQSKAVGQYQQNNTHQMIQNRAKSSGACSLDHSVSAWPTLQQSQQQLQPGSGMRAVFLRNPRPKRECAGTGVFLPRRIGNSIETRTKPACSTVLLPDRVVQALNLNLDAMDGHPHLPARYNDRFSPDYDAAMKYRSNVLDAQQRRNHPPQPVVEPSGSASSGGDLLTQLCLFLP</sequence>
<gene>
    <name evidence="2" type="ORF">F0562_016646</name>
</gene>
<evidence type="ECO:0000256" key="1">
    <source>
        <dbReference type="SAM" id="MobiDB-lite"/>
    </source>
</evidence>
<feature type="region of interest" description="Disordered" evidence="1">
    <location>
        <begin position="143"/>
        <end position="197"/>
    </location>
</feature>
<evidence type="ECO:0000313" key="2">
    <source>
        <dbReference type="EMBL" id="KAA8516353.1"/>
    </source>
</evidence>
<accession>A0A5J4ZCF5</accession>
<dbReference type="EMBL" id="CM018051">
    <property type="protein sequence ID" value="KAA8516353.1"/>
    <property type="molecule type" value="Genomic_DNA"/>
</dbReference>
<protein>
    <submittedName>
        <fullName evidence="2">Uncharacterized protein</fullName>
    </submittedName>
</protein>
<dbReference type="Proteomes" id="UP000325577">
    <property type="component" value="Linkage Group LG8"/>
</dbReference>
<organism evidence="2 3">
    <name type="scientific">Nyssa sinensis</name>
    <dbReference type="NCBI Taxonomy" id="561372"/>
    <lineage>
        <taxon>Eukaryota</taxon>
        <taxon>Viridiplantae</taxon>
        <taxon>Streptophyta</taxon>
        <taxon>Embryophyta</taxon>
        <taxon>Tracheophyta</taxon>
        <taxon>Spermatophyta</taxon>
        <taxon>Magnoliopsida</taxon>
        <taxon>eudicotyledons</taxon>
        <taxon>Gunneridae</taxon>
        <taxon>Pentapetalae</taxon>
        <taxon>asterids</taxon>
        <taxon>Cornales</taxon>
        <taxon>Nyssaceae</taxon>
        <taxon>Nyssa</taxon>
    </lineage>
</organism>
<keyword evidence="3" id="KW-1185">Reference proteome</keyword>
<evidence type="ECO:0000313" key="3">
    <source>
        <dbReference type="Proteomes" id="UP000325577"/>
    </source>
</evidence>
<feature type="region of interest" description="Disordered" evidence="1">
    <location>
        <begin position="375"/>
        <end position="395"/>
    </location>
</feature>
<feature type="compositionally biased region" description="Polar residues" evidence="1">
    <location>
        <begin position="147"/>
        <end position="157"/>
    </location>
</feature>
<dbReference type="PANTHER" id="PTHR33356:SF5">
    <property type="entry name" value="TIP41-LIKE PROTEIN"/>
    <property type="match status" value="1"/>
</dbReference>
<reference evidence="2 3" key="1">
    <citation type="submission" date="2019-09" db="EMBL/GenBank/DDBJ databases">
        <title>A chromosome-level genome assembly of the Chinese tupelo Nyssa sinensis.</title>
        <authorList>
            <person name="Yang X."/>
            <person name="Kang M."/>
            <person name="Yang Y."/>
            <person name="Xiong H."/>
            <person name="Wang M."/>
            <person name="Zhang Z."/>
            <person name="Wang Z."/>
            <person name="Wu H."/>
            <person name="Ma T."/>
            <person name="Liu J."/>
            <person name="Xi Z."/>
        </authorList>
    </citation>
    <scope>NUCLEOTIDE SEQUENCE [LARGE SCALE GENOMIC DNA]</scope>
    <source>
        <strain evidence="2">J267</strain>
        <tissue evidence="2">Leaf</tissue>
    </source>
</reference>
<dbReference type="OrthoDB" id="747893at2759"/>